<dbReference type="GO" id="GO:0016231">
    <property type="term" value="F:beta-N-acetylglucosaminidase activity"/>
    <property type="evidence" value="ECO:0007669"/>
    <property type="project" value="TreeGrafter"/>
</dbReference>
<dbReference type="GO" id="GO:0030203">
    <property type="term" value="P:glycosaminoglycan metabolic process"/>
    <property type="evidence" value="ECO:0007669"/>
    <property type="project" value="TreeGrafter"/>
</dbReference>
<keyword evidence="3 9" id="KW-0732">Signal</keyword>
<dbReference type="PANTHER" id="PTHR22600">
    <property type="entry name" value="BETA-HEXOSAMINIDASE"/>
    <property type="match status" value="1"/>
</dbReference>
<keyword evidence="4 7" id="KW-0378">Hydrolase</keyword>
<comment type="similarity">
    <text evidence="2 7">Belongs to the glycosyl hydrolase 20 family.</text>
</comment>
<protein>
    <recommendedName>
        <fullName evidence="7">Beta-hexosaminidase</fullName>
        <ecNumber evidence="7">3.2.1.52</ecNumber>
    </recommendedName>
</protein>
<dbReference type="EC" id="3.2.1.52" evidence="7"/>
<evidence type="ECO:0000259" key="11">
    <source>
        <dbReference type="Pfam" id="PF14845"/>
    </source>
</evidence>
<dbReference type="SUPFAM" id="SSF51445">
    <property type="entry name" value="(Trans)glycosidases"/>
    <property type="match status" value="1"/>
</dbReference>
<dbReference type="SUPFAM" id="SSF55545">
    <property type="entry name" value="beta-N-acetylhexosaminidase-like domain"/>
    <property type="match status" value="1"/>
</dbReference>
<dbReference type="EMBL" id="OV651815">
    <property type="protein sequence ID" value="CAH1108306.1"/>
    <property type="molecule type" value="Genomic_DNA"/>
</dbReference>
<gene>
    <name evidence="12" type="ORF">PSYICH_LOCUS8899</name>
</gene>
<dbReference type="GO" id="GO:0005886">
    <property type="term" value="C:plasma membrane"/>
    <property type="evidence" value="ECO:0007669"/>
    <property type="project" value="TreeGrafter"/>
</dbReference>
<dbReference type="InterPro" id="IPR015883">
    <property type="entry name" value="Glyco_hydro_20_cat"/>
</dbReference>
<dbReference type="Gene3D" id="3.20.20.80">
    <property type="entry name" value="Glycosidases"/>
    <property type="match status" value="1"/>
</dbReference>
<evidence type="ECO:0000256" key="6">
    <source>
        <dbReference type="ARBA" id="ARBA00023295"/>
    </source>
</evidence>
<dbReference type="Pfam" id="PF00728">
    <property type="entry name" value="Glyco_hydro_20"/>
    <property type="match status" value="1"/>
</dbReference>
<evidence type="ECO:0000256" key="2">
    <source>
        <dbReference type="ARBA" id="ARBA00006285"/>
    </source>
</evidence>
<evidence type="ECO:0000256" key="9">
    <source>
        <dbReference type="SAM" id="SignalP"/>
    </source>
</evidence>
<feature type="domain" description="Glycoside hydrolase family 20 catalytic" evidence="10">
    <location>
        <begin position="206"/>
        <end position="503"/>
    </location>
</feature>
<reference evidence="12" key="1">
    <citation type="submission" date="2022-01" db="EMBL/GenBank/DDBJ databases">
        <authorList>
            <person name="King R."/>
        </authorList>
    </citation>
    <scope>NUCLEOTIDE SEQUENCE</scope>
</reference>
<dbReference type="GO" id="GO:0005975">
    <property type="term" value="P:carbohydrate metabolic process"/>
    <property type="evidence" value="ECO:0007669"/>
    <property type="project" value="InterPro"/>
</dbReference>
<dbReference type="Proteomes" id="UP001153636">
    <property type="component" value="Chromosome 3"/>
</dbReference>
<sequence length="515" mass="57831">MKWLELSVAVLFLVTFTSGLNSAWRWECEKNSCQKKRITNDTEATALSLPACRLFCSDFGALWPKPTGNIIVGTLLIKVNAYSIDVVSNSSETAISNLVTAAAKEFKDDIIYPSIKSQISSGGTPLFVTLNIANTSVSKLSLDTDESYILSIKESDSGNMQAVITSPTFFGARNGLQTLSQLIIYDDLRSELQMPNNGYITDKPAFPHRGIVLDTSRNYISVDVIKRTLKAMGASKLNAFHWHITDTHSFPYVSKSRPQLSKIGAYSPSKVYSNDDIKDIVEYAKVRGVKVIPEFDAPAHVGEGWQDTGFVVCLNAQPWQTYCVEPPCGQFDPTKDGLYDAIEDIYGDMLEQFDSDVFHMGGDEVKFTCWEQTPSITNWMAQKGWNKTEADFVKLWNYFQTNALERLYKKAGREIPAIMWTSLLTTDEYLTSSLPKEKYIIQVWTTGTDNQINQLLENGYKIILSNYDALYMDCGFGGWVTDGNNWCSPYIGWQKIYENKPSRIAGKKNTMLLPC</sequence>
<dbReference type="InterPro" id="IPR029019">
    <property type="entry name" value="HEX_eukaryotic_N"/>
</dbReference>
<evidence type="ECO:0000256" key="1">
    <source>
        <dbReference type="ARBA" id="ARBA00001231"/>
    </source>
</evidence>
<evidence type="ECO:0000313" key="13">
    <source>
        <dbReference type="Proteomes" id="UP001153636"/>
    </source>
</evidence>
<organism evidence="12 13">
    <name type="scientific">Psylliodes chrysocephalus</name>
    <dbReference type="NCBI Taxonomy" id="3402493"/>
    <lineage>
        <taxon>Eukaryota</taxon>
        <taxon>Metazoa</taxon>
        <taxon>Ecdysozoa</taxon>
        <taxon>Arthropoda</taxon>
        <taxon>Hexapoda</taxon>
        <taxon>Insecta</taxon>
        <taxon>Pterygota</taxon>
        <taxon>Neoptera</taxon>
        <taxon>Endopterygota</taxon>
        <taxon>Coleoptera</taxon>
        <taxon>Polyphaga</taxon>
        <taxon>Cucujiformia</taxon>
        <taxon>Chrysomeloidea</taxon>
        <taxon>Chrysomelidae</taxon>
        <taxon>Galerucinae</taxon>
        <taxon>Alticini</taxon>
        <taxon>Psylliodes</taxon>
    </lineage>
</organism>
<feature type="active site" description="Proton donor" evidence="8">
    <location>
        <position position="364"/>
    </location>
</feature>
<feature type="chain" id="PRO_5040313980" description="Beta-hexosaminidase" evidence="9">
    <location>
        <begin position="20"/>
        <end position="515"/>
    </location>
</feature>
<dbReference type="InterPro" id="IPR017853">
    <property type="entry name" value="GH"/>
</dbReference>
<name>A0A9P0GEV4_9CUCU</name>
<dbReference type="Pfam" id="PF14845">
    <property type="entry name" value="Glycohydro_20b2"/>
    <property type="match status" value="1"/>
</dbReference>
<evidence type="ECO:0000256" key="8">
    <source>
        <dbReference type="PIRSR" id="PIRSR001093-1"/>
    </source>
</evidence>
<evidence type="ECO:0000256" key="4">
    <source>
        <dbReference type="ARBA" id="ARBA00022801"/>
    </source>
</evidence>
<dbReference type="InterPro" id="IPR025705">
    <property type="entry name" value="Beta_hexosaminidase_sua/sub"/>
</dbReference>
<keyword evidence="5" id="KW-0325">Glycoprotein</keyword>
<evidence type="ECO:0000256" key="3">
    <source>
        <dbReference type="ARBA" id="ARBA00022729"/>
    </source>
</evidence>
<dbReference type="PRINTS" id="PR00738">
    <property type="entry name" value="GLHYDRLASE20"/>
</dbReference>
<keyword evidence="6 7" id="KW-0326">Glycosidase</keyword>
<dbReference type="OrthoDB" id="428480at2759"/>
<proteinExistence type="inferred from homology"/>
<dbReference type="PANTHER" id="PTHR22600:SF26">
    <property type="entry name" value="BETA-N-ACETYLHEXOSAMINIDASE"/>
    <property type="match status" value="1"/>
</dbReference>
<dbReference type="InterPro" id="IPR029018">
    <property type="entry name" value="Hex-like_dom2"/>
</dbReference>
<evidence type="ECO:0000313" key="12">
    <source>
        <dbReference type="EMBL" id="CAH1108306.1"/>
    </source>
</evidence>
<dbReference type="AlphaFoldDB" id="A0A9P0GEV4"/>
<feature type="signal peptide" evidence="9">
    <location>
        <begin position="1"/>
        <end position="19"/>
    </location>
</feature>
<evidence type="ECO:0000259" key="10">
    <source>
        <dbReference type="Pfam" id="PF00728"/>
    </source>
</evidence>
<dbReference type="PIRSF" id="PIRSF001093">
    <property type="entry name" value="B-hxosamndse_ab_euk"/>
    <property type="match status" value="1"/>
</dbReference>
<accession>A0A9P0GEV4</accession>
<evidence type="ECO:0000256" key="7">
    <source>
        <dbReference type="PIRNR" id="PIRNR001093"/>
    </source>
</evidence>
<feature type="domain" description="Beta-hexosaminidase eukaryotic type N-terminal" evidence="11">
    <location>
        <begin position="62"/>
        <end position="182"/>
    </location>
</feature>
<comment type="catalytic activity">
    <reaction evidence="1 7">
        <text>Hydrolysis of terminal non-reducing N-acetyl-D-hexosamine residues in N-acetyl-beta-D-hexosaminides.</text>
        <dbReference type="EC" id="3.2.1.52"/>
    </reaction>
</comment>
<evidence type="ECO:0000256" key="5">
    <source>
        <dbReference type="ARBA" id="ARBA00023180"/>
    </source>
</evidence>
<dbReference type="Gene3D" id="3.30.379.10">
    <property type="entry name" value="Chitobiase/beta-hexosaminidase domain 2-like"/>
    <property type="match status" value="1"/>
</dbReference>
<dbReference type="FunFam" id="3.20.20.80:FF:000063">
    <property type="entry name" value="Beta-hexosaminidase"/>
    <property type="match status" value="1"/>
</dbReference>
<keyword evidence="13" id="KW-1185">Reference proteome</keyword>